<comment type="caution">
    <text evidence="2">The sequence shown here is derived from an EMBL/GenBank/DDBJ whole genome shotgun (WGS) entry which is preliminary data.</text>
</comment>
<evidence type="ECO:0000259" key="1">
    <source>
        <dbReference type="Pfam" id="PF01841"/>
    </source>
</evidence>
<dbReference type="Pfam" id="PF01841">
    <property type="entry name" value="Transglut_core"/>
    <property type="match status" value="1"/>
</dbReference>
<name>A0ABN0YRF3_9ACTN</name>
<reference evidence="2 3" key="1">
    <citation type="journal article" date="2019" name="Int. J. Syst. Evol. Microbiol.">
        <title>The Global Catalogue of Microorganisms (GCM) 10K type strain sequencing project: providing services to taxonomists for standard genome sequencing and annotation.</title>
        <authorList>
            <consortium name="The Broad Institute Genomics Platform"/>
            <consortium name="The Broad Institute Genome Sequencing Center for Infectious Disease"/>
            <person name="Wu L."/>
            <person name="Ma J."/>
        </authorList>
    </citation>
    <scope>NUCLEOTIDE SEQUENCE [LARGE SCALE GENOMIC DNA]</scope>
    <source>
        <strain evidence="2 3">JCM 4788</strain>
    </source>
</reference>
<sequence length="275" mass="30246">MQQRREELRQLSIVGGVGVGDRQRSGGTVGRVAAVDSVFLGSTSFCDAGSEGVVRTAAEVTAGAEGDREKAVRLFRWVQDEIQYAVLYDWTHTASETLELGRGTCSNKANLLCAMLRAQRIPAGLGVLVVNGKKYFGPGWFPAFQEKCDDRSRHFFGAVHLDGRWLRCDPSDDGELSAGTAHFNPPSRRVRFSGTGHADMQFDPVHVLSSSWPLPDIDRFLERRTAKPEEDFELMDSAVRFARLHGAECAGPREFEDRFWAWRREGAAGGAPGGG</sequence>
<dbReference type="InterPro" id="IPR038765">
    <property type="entry name" value="Papain-like_cys_pep_sf"/>
</dbReference>
<keyword evidence="3" id="KW-1185">Reference proteome</keyword>
<dbReference type="PANTHER" id="PTHR33490">
    <property type="entry name" value="BLR5614 PROTEIN-RELATED"/>
    <property type="match status" value="1"/>
</dbReference>
<protein>
    <recommendedName>
        <fullName evidence="1">Transglutaminase-like domain-containing protein</fullName>
    </recommendedName>
</protein>
<feature type="domain" description="Transglutaminase-like" evidence="1">
    <location>
        <begin position="56"/>
        <end position="170"/>
    </location>
</feature>
<dbReference type="SUPFAM" id="SSF54001">
    <property type="entry name" value="Cysteine proteinases"/>
    <property type="match status" value="1"/>
</dbReference>
<organism evidence="2 3">
    <name type="scientific">Streptomyces luteireticuli</name>
    <dbReference type="NCBI Taxonomy" id="173858"/>
    <lineage>
        <taxon>Bacteria</taxon>
        <taxon>Bacillati</taxon>
        <taxon>Actinomycetota</taxon>
        <taxon>Actinomycetes</taxon>
        <taxon>Kitasatosporales</taxon>
        <taxon>Streptomycetaceae</taxon>
        <taxon>Streptomyces</taxon>
    </lineage>
</organism>
<dbReference type="InterPro" id="IPR002931">
    <property type="entry name" value="Transglutaminase-like"/>
</dbReference>
<evidence type="ECO:0000313" key="3">
    <source>
        <dbReference type="Proteomes" id="UP001500879"/>
    </source>
</evidence>
<dbReference type="Gene3D" id="3.10.620.30">
    <property type="match status" value="1"/>
</dbReference>
<accession>A0ABN0YRF3</accession>
<dbReference type="Proteomes" id="UP001500879">
    <property type="component" value="Unassembled WGS sequence"/>
</dbReference>
<gene>
    <name evidence="2" type="ORF">GCM10010357_30090</name>
</gene>
<proteinExistence type="predicted"/>
<dbReference type="EMBL" id="BAAABX010000033">
    <property type="protein sequence ID" value="GAA0407111.1"/>
    <property type="molecule type" value="Genomic_DNA"/>
</dbReference>
<evidence type="ECO:0000313" key="2">
    <source>
        <dbReference type="EMBL" id="GAA0407111.1"/>
    </source>
</evidence>